<dbReference type="PANTHER" id="PTHR48100:SF1">
    <property type="entry name" value="HISTIDINE PHOSPHATASE FAMILY PROTEIN-RELATED"/>
    <property type="match status" value="1"/>
</dbReference>
<keyword evidence="1" id="KW-0324">Glycolysis</keyword>
<dbReference type="PIRSF" id="PIRSF000709">
    <property type="entry name" value="6PFK_2-Ptase"/>
    <property type="match status" value="1"/>
</dbReference>
<name>A0ABM8VTM4_9BACL</name>
<dbReference type="Pfam" id="PF00300">
    <property type="entry name" value="His_Phos_1"/>
    <property type="match status" value="1"/>
</dbReference>
<sequence length="205" mass="23365">MTTFYIVRHGETEWNSTDRYCGSTDISLSDTGAEQANQTALFLACTPIDVVYASTLTRARETAEPIALAKGLHVQIDRRIVEVDFGMWEGLKAREIRTRYPQAWKQWHEEPESYPAGTTGESADAVFRRMNLFFEEIAARHLHERVLVVGHSVSIRIYLAGMMSMPMIAYRRLVHSNTGISVLETSKEGMRILLLNCRYDTFAEQ</sequence>
<proteinExistence type="predicted"/>
<dbReference type="InterPro" id="IPR050275">
    <property type="entry name" value="PGM_Phosphatase"/>
</dbReference>
<dbReference type="PROSITE" id="PS00175">
    <property type="entry name" value="PG_MUTASE"/>
    <property type="match status" value="1"/>
</dbReference>
<dbReference type="Proteomes" id="UP000730618">
    <property type="component" value="Unassembled WGS sequence"/>
</dbReference>
<comment type="caution">
    <text evidence="3">The sequence shown here is derived from an EMBL/GenBank/DDBJ whole genome shotgun (WGS) entry which is preliminary data.</text>
</comment>
<keyword evidence="2" id="KW-0413">Isomerase</keyword>
<gene>
    <name evidence="3" type="primary">pspA_3</name>
    <name evidence="3" type="ORF">PAECIP111802_06909</name>
</gene>
<evidence type="ECO:0000256" key="1">
    <source>
        <dbReference type="ARBA" id="ARBA00023152"/>
    </source>
</evidence>
<organism evidence="3 4">
    <name type="scientific">Paenibacillus allorhizosphaerae</name>
    <dbReference type="NCBI Taxonomy" id="2849866"/>
    <lineage>
        <taxon>Bacteria</taxon>
        <taxon>Bacillati</taxon>
        <taxon>Bacillota</taxon>
        <taxon>Bacilli</taxon>
        <taxon>Bacillales</taxon>
        <taxon>Paenibacillaceae</taxon>
        <taxon>Paenibacillus</taxon>
    </lineage>
</organism>
<dbReference type="RefSeq" id="WP_218103054.1">
    <property type="nucleotide sequence ID" value="NZ_CAJVCE010000039.1"/>
</dbReference>
<evidence type="ECO:0000256" key="2">
    <source>
        <dbReference type="ARBA" id="ARBA00023235"/>
    </source>
</evidence>
<dbReference type="InterPro" id="IPR013078">
    <property type="entry name" value="His_Pase_superF_clade-1"/>
</dbReference>
<reference evidence="3 4" key="1">
    <citation type="submission" date="2021-06" db="EMBL/GenBank/DDBJ databases">
        <authorList>
            <person name="Criscuolo A."/>
        </authorList>
    </citation>
    <scope>NUCLEOTIDE SEQUENCE [LARGE SCALE GENOMIC DNA]</scope>
    <source>
        <strain evidence="4">CIP 111802</strain>
    </source>
</reference>
<dbReference type="SMART" id="SM00855">
    <property type="entry name" value="PGAM"/>
    <property type="match status" value="1"/>
</dbReference>
<dbReference type="CDD" id="cd07067">
    <property type="entry name" value="HP_PGM_like"/>
    <property type="match status" value="1"/>
</dbReference>
<keyword evidence="3" id="KW-0378">Hydrolase</keyword>
<dbReference type="EC" id="3.1.3.3" evidence="3"/>
<accession>A0ABM8VTM4</accession>
<dbReference type="GO" id="GO:0016787">
    <property type="term" value="F:hydrolase activity"/>
    <property type="evidence" value="ECO:0007669"/>
    <property type="project" value="UniProtKB-KW"/>
</dbReference>
<keyword evidence="4" id="KW-1185">Reference proteome</keyword>
<protein>
    <submittedName>
        <fullName evidence="3">Phosphoserine phosphatase 1</fullName>
        <ecNumber evidence="3">3.1.3.3</ecNumber>
    </submittedName>
</protein>
<dbReference type="EMBL" id="CAJVCE010000039">
    <property type="protein sequence ID" value="CAG7657976.1"/>
    <property type="molecule type" value="Genomic_DNA"/>
</dbReference>
<dbReference type="InterPro" id="IPR001345">
    <property type="entry name" value="PG/BPGM_mutase_AS"/>
</dbReference>
<dbReference type="PANTHER" id="PTHR48100">
    <property type="entry name" value="BROAD-SPECIFICITY PHOSPHATASE YOR283W-RELATED"/>
    <property type="match status" value="1"/>
</dbReference>
<evidence type="ECO:0000313" key="3">
    <source>
        <dbReference type="EMBL" id="CAG7657976.1"/>
    </source>
</evidence>
<evidence type="ECO:0000313" key="4">
    <source>
        <dbReference type="Proteomes" id="UP000730618"/>
    </source>
</evidence>